<feature type="modified residue" description="N6-(pyridoxal phosphate)lysine" evidence="2">
    <location>
        <position position="185"/>
    </location>
</feature>
<dbReference type="GO" id="GO:0030170">
    <property type="term" value="F:pyridoxal phosphate binding"/>
    <property type="evidence" value="ECO:0007669"/>
    <property type="project" value="TreeGrafter"/>
</dbReference>
<evidence type="ECO:0000256" key="3">
    <source>
        <dbReference type="RuleBase" id="RU004508"/>
    </source>
</evidence>
<keyword evidence="4" id="KW-0808">Transferase</keyword>
<evidence type="ECO:0000256" key="1">
    <source>
        <dbReference type="PIRSR" id="PIRSR000390-1"/>
    </source>
</evidence>
<evidence type="ECO:0000256" key="2">
    <source>
        <dbReference type="PIRSR" id="PIRSR000390-2"/>
    </source>
</evidence>
<sequence>MAIQLFVPKFEISECLQEIQQCLEKGWTGLGYKTVEFEQEWNKYTGFPNSHFVNSATAGLHLAVKVLKMYHKWDDDDEIISTPLTFISTNHAIKYENLKVIFADVDQYLCLNPQDVENKITKKTRAIMYVGIGGNTGQYQQIVEICKKYNLLLIVDAAHMAGTRLMGEIPGKEADVVVYSFQAVKNLPTADSGMICFQNNDYDKLCRKLTWMGIDKTTYERVEKKGAYKWMYDVEHVGYKYHGNSIIAAIGLVQLKYLDRDNAYRRQLAQWYDERLSPYTSKIMIIPQPNGCESSYHTYIIQAKNRNELLLALNQADIYPGVHYRDNTQYPMYAYGKDTCPRAHEISEHVISLPLHLHLSKNDVDYVCEQVIKYVEQ</sequence>
<accession>A0A9X6BAD6</accession>
<dbReference type="RefSeq" id="WP_078187403.1">
    <property type="nucleotide sequence ID" value="NZ_MUAU01000143.1"/>
</dbReference>
<dbReference type="Gene3D" id="3.90.1150.10">
    <property type="entry name" value="Aspartate Aminotransferase, domain 1"/>
    <property type="match status" value="1"/>
</dbReference>
<dbReference type="InterPro" id="IPR015424">
    <property type="entry name" value="PyrdxlP-dep_Trfase"/>
</dbReference>
<dbReference type="Proteomes" id="UP000190641">
    <property type="component" value="Unassembled WGS sequence"/>
</dbReference>
<dbReference type="CDD" id="cd00616">
    <property type="entry name" value="AHBA_syn"/>
    <property type="match status" value="1"/>
</dbReference>
<dbReference type="EMBL" id="MUAU01000143">
    <property type="protein sequence ID" value="OOR72083.1"/>
    <property type="molecule type" value="Genomic_DNA"/>
</dbReference>
<dbReference type="SUPFAM" id="SSF53383">
    <property type="entry name" value="PLP-dependent transferases"/>
    <property type="match status" value="1"/>
</dbReference>
<keyword evidence="4" id="KW-0032">Aminotransferase</keyword>
<comment type="similarity">
    <text evidence="3">Belongs to the DegT/DnrJ/EryC1 family.</text>
</comment>
<proteinExistence type="inferred from homology"/>
<dbReference type="GO" id="GO:0000271">
    <property type="term" value="P:polysaccharide biosynthetic process"/>
    <property type="evidence" value="ECO:0007669"/>
    <property type="project" value="TreeGrafter"/>
</dbReference>
<organism evidence="4 5">
    <name type="scientific">Bacillus cereus</name>
    <dbReference type="NCBI Taxonomy" id="1396"/>
    <lineage>
        <taxon>Bacteria</taxon>
        <taxon>Bacillati</taxon>
        <taxon>Bacillota</taxon>
        <taxon>Bacilli</taxon>
        <taxon>Bacillales</taxon>
        <taxon>Bacillaceae</taxon>
        <taxon>Bacillus</taxon>
        <taxon>Bacillus cereus group</taxon>
    </lineage>
</organism>
<dbReference type="Gene3D" id="3.40.640.10">
    <property type="entry name" value="Type I PLP-dependent aspartate aminotransferase-like (Major domain)"/>
    <property type="match status" value="1"/>
</dbReference>
<dbReference type="InterPro" id="IPR015422">
    <property type="entry name" value="PyrdxlP-dep_Trfase_small"/>
</dbReference>
<dbReference type="AlphaFoldDB" id="A0A9X6BAD6"/>
<dbReference type="Pfam" id="PF01041">
    <property type="entry name" value="DegT_DnrJ_EryC1"/>
    <property type="match status" value="1"/>
</dbReference>
<reference evidence="4 5" key="1">
    <citation type="submission" date="2017-01" db="EMBL/GenBank/DDBJ databases">
        <title>Bacillus cereus isolates.</title>
        <authorList>
            <person name="Beno S.M."/>
        </authorList>
    </citation>
    <scope>NUCLEOTIDE SEQUENCE [LARGE SCALE GENOMIC DNA]</scope>
    <source>
        <strain evidence="4 5">FSL K6-1030</strain>
    </source>
</reference>
<dbReference type="PANTHER" id="PTHR30244">
    <property type="entry name" value="TRANSAMINASE"/>
    <property type="match status" value="1"/>
</dbReference>
<dbReference type="InterPro" id="IPR000653">
    <property type="entry name" value="DegT/StrS_aminotransferase"/>
</dbReference>
<protein>
    <submittedName>
        <fullName evidence="4">Aminotransferase DegT</fullName>
    </submittedName>
</protein>
<evidence type="ECO:0000313" key="4">
    <source>
        <dbReference type="EMBL" id="OOR72083.1"/>
    </source>
</evidence>
<dbReference type="PIRSF" id="PIRSF000390">
    <property type="entry name" value="PLP_StrS"/>
    <property type="match status" value="1"/>
</dbReference>
<evidence type="ECO:0000313" key="5">
    <source>
        <dbReference type="Proteomes" id="UP000190641"/>
    </source>
</evidence>
<feature type="active site" description="Proton acceptor" evidence="1">
    <location>
        <position position="185"/>
    </location>
</feature>
<keyword evidence="2 3" id="KW-0663">Pyridoxal phosphate</keyword>
<dbReference type="InterPro" id="IPR015421">
    <property type="entry name" value="PyrdxlP-dep_Trfase_major"/>
</dbReference>
<comment type="caution">
    <text evidence="4">The sequence shown here is derived from an EMBL/GenBank/DDBJ whole genome shotgun (WGS) entry which is preliminary data.</text>
</comment>
<dbReference type="GO" id="GO:0008483">
    <property type="term" value="F:transaminase activity"/>
    <property type="evidence" value="ECO:0007669"/>
    <property type="project" value="UniProtKB-KW"/>
</dbReference>
<dbReference type="PANTHER" id="PTHR30244:SF34">
    <property type="entry name" value="DTDP-4-AMINO-4,6-DIDEOXYGALACTOSE TRANSAMINASE"/>
    <property type="match status" value="1"/>
</dbReference>
<gene>
    <name evidence="4" type="ORF">BLX06_26870</name>
</gene>
<name>A0A9X6BAD6_BACCE</name>